<proteinExistence type="predicted"/>
<evidence type="ECO:0000313" key="1">
    <source>
        <dbReference type="EnsemblPlants" id="AVESA.00010b.r2.7CG0666000.1.CDS.1"/>
    </source>
</evidence>
<name>A0ACD6A362_AVESA</name>
<reference evidence="1" key="2">
    <citation type="submission" date="2025-09" db="UniProtKB">
        <authorList>
            <consortium name="EnsemblPlants"/>
        </authorList>
    </citation>
    <scope>IDENTIFICATION</scope>
</reference>
<accession>A0ACD6A362</accession>
<protein>
    <submittedName>
        <fullName evidence="1">Uncharacterized protein</fullName>
    </submittedName>
</protein>
<dbReference type="EnsemblPlants" id="AVESA.00010b.r2.7CG0666000.1">
    <property type="protein sequence ID" value="AVESA.00010b.r2.7CG0666000.1.CDS.1"/>
    <property type="gene ID" value="AVESA.00010b.r2.7CG0666000"/>
</dbReference>
<organism evidence="1 2">
    <name type="scientific">Avena sativa</name>
    <name type="common">Oat</name>
    <dbReference type="NCBI Taxonomy" id="4498"/>
    <lineage>
        <taxon>Eukaryota</taxon>
        <taxon>Viridiplantae</taxon>
        <taxon>Streptophyta</taxon>
        <taxon>Embryophyta</taxon>
        <taxon>Tracheophyta</taxon>
        <taxon>Spermatophyta</taxon>
        <taxon>Magnoliopsida</taxon>
        <taxon>Liliopsida</taxon>
        <taxon>Poales</taxon>
        <taxon>Poaceae</taxon>
        <taxon>BOP clade</taxon>
        <taxon>Pooideae</taxon>
        <taxon>Poodae</taxon>
        <taxon>Poeae</taxon>
        <taxon>Poeae Chloroplast Group 1 (Aveneae type)</taxon>
        <taxon>Aveninae</taxon>
        <taxon>Avena</taxon>
    </lineage>
</organism>
<sequence>MEDREQEMEDHEQGATSGQQVVRHRKSLDDQQRFAAYVAMHFQCMKNGGKFKQGDKKGISTFFGANIQIIQRIWKIAMRQITEGLEVDVSNKKKGRCGRKPIKIDLSLVRTIPLNQRSTIKSLAW</sequence>
<keyword evidence="2" id="KW-1185">Reference proteome</keyword>
<reference evidence="1" key="1">
    <citation type="submission" date="2021-05" db="EMBL/GenBank/DDBJ databases">
        <authorList>
            <person name="Scholz U."/>
            <person name="Mascher M."/>
            <person name="Fiebig A."/>
        </authorList>
    </citation>
    <scope>NUCLEOTIDE SEQUENCE [LARGE SCALE GENOMIC DNA]</scope>
</reference>
<evidence type="ECO:0000313" key="2">
    <source>
        <dbReference type="Proteomes" id="UP001732700"/>
    </source>
</evidence>
<dbReference type="Proteomes" id="UP001732700">
    <property type="component" value="Chromosome 7C"/>
</dbReference>